<organism evidence="2 3">
    <name type="scientific">Alsobacter metallidurans</name>
    <dbReference type="NCBI Taxonomy" id="340221"/>
    <lineage>
        <taxon>Bacteria</taxon>
        <taxon>Pseudomonadati</taxon>
        <taxon>Pseudomonadota</taxon>
        <taxon>Alphaproteobacteria</taxon>
        <taxon>Hyphomicrobiales</taxon>
        <taxon>Alsobacteraceae</taxon>
        <taxon>Alsobacter</taxon>
    </lineage>
</organism>
<dbReference type="PANTHER" id="PTHR41252">
    <property type="entry name" value="BLR2505 PROTEIN"/>
    <property type="match status" value="1"/>
</dbReference>
<keyword evidence="3" id="KW-1185">Reference proteome</keyword>
<dbReference type="InterPro" id="IPR032710">
    <property type="entry name" value="NTF2-like_dom_sf"/>
</dbReference>
<reference evidence="2" key="2">
    <citation type="submission" date="2020-09" db="EMBL/GenBank/DDBJ databases">
        <authorList>
            <person name="Sun Q."/>
            <person name="Zhou Y."/>
        </authorList>
    </citation>
    <scope>NUCLEOTIDE SEQUENCE</scope>
    <source>
        <strain evidence="2">CGMCC 1.12214</strain>
    </source>
</reference>
<dbReference type="EMBL" id="BMES01000001">
    <property type="protein sequence ID" value="GGH10987.1"/>
    <property type="molecule type" value="Genomic_DNA"/>
</dbReference>
<name>A0A917I4S3_9HYPH</name>
<evidence type="ECO:0000259" key="1">
    <source>
        <dbReference type="Pfam" id="PF12680"/>
    </source>
</evidence>
<dbReference type="AlphaFoldDB" id="A0A917I4S3"/>
<accession>A0A917I4S3</accession>
<proteinExistence type="predicted"/>
<dbReference type="Pfam" id="PF12680">
    <property type="entry name" value="SnoaL_2"/>
    <property type="match status" value="1"/>
</dbReference>
<evidence type="ECO:0000313" key="2">
    <source>
        <dbReference type="EMBL" id="GGH10987.1"/>
    </source>
</evidence>
<dbReference type="InterPro" id="IPR037401">
    <property type="entry name" value="SnoaL-like"/>
</dbReference>
<reference evidence="2" key="1">
    <citation type="journal article" date="2014" name="Int. J. Syst. Evol. Microbiol.">
        <title>Complete genome sequence of Corynebacterium casei LMG S-19264T (=DSM 44701T), isolated from a smear-ripened cheese.</title>
        <authorList>
            <consortium name="US DOE Joint Genome Institute (JGI-PGF)"/>
            <person name="Walter F."/>
            <person name="Albersmeier A."/>
            <person name="Kalinowski J."/>
            <person name="Ruckert C."/>
        </authorList>
    </citation>
    <scope>NUCLEOTIDE SEQUENCE</scope>
    <source>
        <strain evidence="2">CGMCC 1.12214</strain>
    </source>
</reference>
<dbReference type="RefSeq" id="WP_188516395.1">
    <property type="nucleotide sequence ID" value="NZ_BMES01000001.1"/>
</dbReference>
<feature type="domain" description="SnoaL-like" evidence="1">
    <location>
        <begin position="11"/>
        <end position="119"/>
    </location>
</feature>
<dbReference type="Gene3D" id="3.10.450.50">
    <property type="match status" value="1"/>
</dbReference>
<dbReference type="SUPFAM" id="SSF54427">
    <property type="entry name" value="NTF2-like"/>
    <property type="match status" value="1"/>
</dbReference>
<dbReference type="PANTHER" id="PTHR41252:SF1">
    <property type="entry name" value="BLR2505 PROTEIN"/>
    <property type="match status" value="1"/>
</dbReference>
<dbReference type="Proteomes" id="UP000603912">
    <property type="component" value="Unassembled WGS sequence"/>
</dbReference>
<protein>
    <recommendedName>
        <fullName evidence="1">SnoaL-like domain-containing protein</fullName>
    </recommendedName>
</protein>
<gene>
    <name evidence="2" type="ORF">GCM10007036_07800</name>
</gene>
<sequence>MTSREQIVESIRDLYAARARGDVDACMEKFSSDACFVWAGSPQHCPVAHEANGASAVKAAFKGMSDAYEVLSYEHRDFIVEGERAAVLTDLTIRFTPTGETFSTQFYDLWTFRNGEVASFVQFGDTALAAGHAAQLGLQGGAP</sequence>
<comment type="caution">
    <text evidence="2">The sequence shown here is derived from an EMBL/GenBank/DDBJ whole genome shotgun (WGS) entry which is preliminary data.</text>
</comment>
<evidence type="ECO:0000313" key="3">
    <source>
        <dbReference type="Proteomes" id="UP000603912"/>
    </source>
</evidence>